<evidence type="ECO:0000256" key="1">
    <source>
        <dbReference type="SAM" id="Phobius"/>
    </source>
</evidence>
<dbReference type="AlphaFoldDB" id="A0A5J4L577"/>
<sequence length="45" mass="5032">MKIIAQNRSQNTEDRIQTKDILYGIAGAIAAWGYIMLMYAAAVEQ</sequence>
<comment type="caution">
    <text evidence="2">The sequence shown here is derived from an EMBL/GenBank/DDBJ whole genome shotgun (WGS) entry which is preliminary data.</text>
</comment>
<reference evidence="2" key="1">
    <citation type="submission" date="2019-10" db="EMBL/GenBank/DDBJ databases">
        <title>Metagenomic sequencing of thiosulfate-disproportionating enrichment culture.</title>
        <authorList>
            <person name="Umezawa K."/>
            <person name="Kojima H."/>
            <person name="Fukui M."/>
        </authorList>
    </citation>
    <scope>NUCLEOTIDE SEQUENCE</scope>
    <source>
        <strain evidence="2">45J</strain>
    </source>
</reference>
<feature type="transmembrane region" description="Helical" evidence="1">
    <location>
        <begin position="21"/>
        <end position="42"/>
    </location>
</feature>
<evidence type="ECO:0000313" key="2">
    <source>
        <dbReference type="EMBL" id="GER92666.1"/>
    </source>
</evidence>
<dbReference type="EMBL" id="BLAB01000001">
    <property type="protein sequence ID" value="GER92666.1"/>
    <property type="molecule type" value="Genomic_DNA"/>
</dbReference>
<keyword evidence="1" id="KW-0472">Membrane</keyword>
<proteinExistence type="predicted"/>
<organism evidence="2">
    <name type="scientific">hot springs metagenome</name>
    <dbReference type="NCBI Taxonomy" id="433727"/>
    <lineage>
        <taxon>unclassified sequences</taxon>
        <taxon>metagenomes</taxon>
        <taxon>ecological metagenomes</taxon>
    </lineage>
</organism>
<gene>
    <name evidence="2" type="ORF">A45J_0384</name>
</gene>
<accession>A0A5J4L577</accession>
<protein>
    <submittedName>
        <fullName evidence="2">Uncharacterized protein</fullName>
    </submittedName>
</protein>
<keyword evidence="1" id="KW-0812">Transmembrane</keyword>
<name>A0A5J4L577_9ZZZZ</name>
<keyword evidence="1" id="KW-1133">Transmembrane helix</keyword>